<gene>
    <name evidence="2" type="ORF">R4Z09_11045</name>
</gene>
<dbReference type="PANTHER" id="PTHR38664">
    <property type="entry name" value="SLR0058 PROTEIN"/>
    <property type="match status" value="1"/>
</dbReference>
<feature type="coiled-coil region" evidence="1">
    <location>
        <begin position="74"/>
        <end position="101"/>
    </location>
</feature>
<dbReference type="RefSeq" id="WP_338452364.1">
    <property type="nucleotide sequence ID" value="NZ_CP137640.1"/>
</dbReference>
<organism evidence="2 3">
    <name type="scientific">Niallia oryzisoli</name>
    <dbReference type="NCBI Taxonomy" id="1737571"/>
    <lineage>
        <taxon>Bacteria</taxon>
        <taxon>Bacillati</taxon>
        <taxon>Bacillota</taxon>
        <taxon>Bacilli</taxon>
        <taxon>Bacillales</taxon>
        <taxon>Bacillaceae</taxon>
        <taxon>Niallia</taxon>
    </lineage>
</organism>
<dbReference type="InterPro" id="IPR008769">
    <property type="entry name" value="PhaF_PhaI"/>
</dbReference>
<evidence type="ECO:0000256" key="1">
    <source>
        <dbReference type="SAM" id="Coils"/>
    </source>
</evidence>
<accession>A0ABZ2CNH7</accession>
<dbReference type="EMBL" id="CP137640">
    <property type="protein sequence ID" value="WVX83480.1"/>
    <property type="molecule type" value="Genomic_DNA"/>
</dbReference>
<dbReference type="Proteomes" id="UP001357223">
    <property type="component" value="Chromosome"/>
</dbReference>
<evidence type="ECO:0000313" key="2">
    <source>
        <dbReference type="EMBL" id="WVX83480.1"/>
    </source>
</evidence>
<dbReference type="NCBIfam" id="NF047773">
    <property type="entry name" value="phas_rel_Lepto"/>
    <property type="match status" value="1"/>
</dbReference>
<protein>
    <recommendedName>
        <fullName evidence="4">Polyhydroxyalkanoate synthesis regulator phasin</fullName>
    </recommendedName>
</protein>
<proteinExistence type="predicted"/>
<keyword evidence="3" id="KW-1185">Reference proteome</keyword>
<keyword evidence="1" id="KW-0175">Coiled coil</keyword>
<evidence type="ECO:0000313" key="3">
    <source>
        <dbReference type="Proteomes" id="UP001357223"/>
    </source>
</evidence>
<reference evidence="2 3" key="1">
    <citation type="submission" date="2023-10" db="EMBL/GenBank/DDBJ databases">
        <title>Niallia locisalis sp.nov. isolated from a salt pond sample.</title>
        <authorList>
            <person name="Li X.-J."/>
            <person name="Dong L."/>
        </authorList>
    </citation>
    <scope>NUCLEOTIDE SEQUENCE [LARGE SCALE GENOMIC DNA]</scope>
    <source>
        <strain evidence="2 3">DSM 29761</strain>
    </source>
</reference>
<name>A0ABZ2CNH7_9BACI</name>
<sequence>MDLFKQVFTLGLGAAVVTKEQIEKVVDTLVQKGEVSRNESKELIQQWVEKGEQAKQEIDDIVKTRVNQALMNLNLVTKEEFRELERRIQALENKNVSKDENE</sequence>
<dbReference type="PANTHER" id="PTHR38664:SF1">
    <property type="entry name" value="SLR0058 PROTEIN"/>
    <property type="match status" value="1"/>
</dbReference>
<evidence type="ECO:0008006" key="4">
    <source>
        <dbReference type="Google" id="ProtNLM"/>
    </source>
</evidence>